<dbReference type="KEGG" id="dap:Dacet_2239"/>
<evidence type="ECO:0000313" key="1">
    <source>
        <dbReference type="EMBL" id="ADD69001.1"/>
    </source>
</evidence>
<dbReference type="HOGENOM" id="CLU_684620_0_0_0"/>
<keyword evidence="2" id="KW-1185">Reference proteome</keyword>
<dbReference type="STRING" id="522772.Dacet_2239"/>
<protein>
    <submittedName>
        <fullName evidence="1">Uncharacterized protein</fullName>
    </submittedName>
</protein>
<dbReference type="OrthoDB" id="657052at2"/>
<organism evidence="1 2">
    <name type="scientific">Denitrovibrio acetiphilus (strain DSM 12809 / NBRC 114555 / N2460)</name>
    <dbReference type="NCBI Taxonomy" id="522772"/>
    <lineage>
        <taxon>Bacteria</taxon>
        <taxon>Pseudomonadati</taxon>
        <taxon>Deferribacterota</taxon>
        <taxon>Deferribacteres</taxon>
        <taxon>Deferribacterales</taxon>
        <taxon>Geovibrionaceae</taxon>
        <taxon>Denitrovibrio</taxon>
    </lineage>
</organism>
<dbReference type="InParanoid" id="D4H2X8"/>
<name>D4H2X8_DENA2</name>
<evidence type="ECO:0000313" key="2">
    <source>
        <dbReference type="Proteomes" id="UP000002012"/>
    </source>
</evidence>
<dbReference type="Proteomes" id="UP000002012">
    <property type="component" value="Chromosome"/>
</dbReference>
<dbReference type="EMBL" id="CP001968">
    <property type="protein sequence ID" value="ADD69001.1"/>
    <property type="molecule type" value="Genomic_DNA"/>
</dbReference>
<reference evidence="1 2" key="1">
    <citation type="journal article" date="2010" name="Stand. Genomic Sci.">
        <title>Complete genome sequence of Denitrovibrio acetiphilus type strain (N2460).</title>
        <authorList>
            <person name="Kiss H."/>
            <person name="Lang E."/>
            <person name="Lapidus A."/>
            <person name="Copeland A."/>
            <person name="Nolan M."/>
            <person name="Glavina Del Rio T."/>
            <person name="Chen F."/>
            <person name="Lucas S."/>
            <person name="Tice H."/>
            <person name="Cheng J.F."/>
            <person name="Han C."/>
            <person name="Goodwin L."/>
            <person name="Pitluck S."/>
            <person name="Liolios K."/>
            <person name="Pati A."/>
            <person name="Ivanova N."/>
            <person name="Mavromatis K."/>
            <person name="Chen A."/>
            <person name="Palaniappan K."/>
            <person name="Land M."/>
            <person name="Hauser L."/>
            <person name="Chang Y.J."/>
            <person name="Jeffries C.D."/>
            <person name="Detter J.C."/>
            <person name="Brettin T."/>
            <person name="Spring S."/>
            <person name="Rohde M."/>
            <person name="Goker M."/>
            <person name="Woyke T."/>
            <person name="Bristow J."/>
            <person name="Eisen J.A."/>
            <person name="Markowitz V."/>
            <person name="Hugenholtz P."/>
            <person name="Kyrpides N.C."/>
            <person name="Klenk H.P."/>
        </authorList>
    </citation>
    <scope>NUCLEOTIDE SEQUENCE [LARGE SCALE GENOMIC DNA]</scope>
    <source>
        <strain evidence="2">DSM 12809 / NBRC 114555 / N2460</strain>
    </source>
</reference>
<dbReference type="PaxDb" id="522772-Dacet_2239"/>
<sequence>MSNLKYANFALSKLAKNADVTDTQLHINDDALFPSGSFTAVIWSAGLGSPLDDSTSEIVTMTRSAEGVFDTVRAEEETTPRKWQKGANIANVATADTMNLLHFAAGALTSTSEISADIYEMSREYLRCNFNFSDEDTEKSVTLPEKALCGGLTFTLHNNGTASRHQVKLSPCAGDSFADTSKTFISIPAGATMEMTASDTGWKIRGINSNSYNSLRIVDSADYNVTFTEGVIYADSSAGEIELSLPDCADAYGIPLTFIKYDDSGNYFLIDSFDGPPYRAVLNGQYESATFVIEPDGRKRLLNVTAPKQKSFVTLYEDKLLAGHERYAFCYGGANGITVDLPFPDIACGRTVTVKKIDSEAGAVMISPFISSIDGDWQTVDLTSQWEYATFSCDGEQWFRVG</sequence>
<dbReference type="AlphaFoldDB" id="D4H2X8"/>
<gene>
    <name evidence="1" type="ordered locus">Dacet_2239</name>
</gene>
<dbReference type="RefSeq" id="WP_013011504.1">
    <property type="nucleotide sequence ID" value="NC_013943.1"/>
</dbReference>
<accession>D4H2X8</accession>
<dbReference type="eggNOG" id="ENOG5032PUX">
    <property type="taxonomic scope" value="Bacteria"/>
</dbReference>
<proteinExistence type="predicted"/>